<organism evidence="2 3">
    <name type="scientific">Kribbella sindirgiensis</name>
    <dbReference type="NCBI Taxonomy" id="1124744"/>
    <lineage>
        <taxon>Bacteria</taxon>
        <taxon>Bacillati</taxon>
        <taxon>Actinomycetota</taxon>
        <taxon>Actinomycetes</taxon>
        <taxon>Propionibacteriales</taxon>
        <taxon>Kribbellaceae</taxon>
        <taxon>Kribbella</taxon>
    </lineage>
</organism>
<name>A0A4R0HWK1_9ACTN</name>
<dbReference type="RefSeq" id="WP_131296403.1">
    <property type="nucleotide sequence ID" value="NZ_SJKA01000027.1"/>
</dbReference>
<dbReference type="PROSITE" id="PS50943">
    <property type="entry name" value="HTH_CROC1"/>
    <property type="match status" value="1"/>
</dbReference>
<feature type="domain" description="HTH cro/C1-type" evidence="1">
    <location>
        <begin position="47"/>
        <end position="84"/>
    </location>
</feature>
<dbReference type="GO" id="GO:0003677">
    <property type="term" value="F:DNA binding"/>
    <property type="evidence" value="ECO:0007669"/>
    <property type="project" value="InterPro"/>
</dbReference>
<gene>
    <name evidence="2" type="ORF">E0H50_40130</name>
</gene>
<dbReference type="EMBL" id="SJKA01000027">
    <property type="protein sequence ID" value="TCC17128.1"/>
    <property type="molecule type" value="Genomic_DNA"/>
</dbReference>
<dbReference type="CDD" id="cd00093">
    <property type="entry name" value="HTH_XRE"/>
    <property type="match status" value="1"/>
</dbReference>
<evidence type="ECO:0000259" key="1">
    <source>
        <dbReference type="PROSITE" id="PS50943"/>
    </source>
</evidence>
<dbReference type="InterPro" id="IPR001387">
    <property type="entry name" value="Cro/C1-type_HTH"/>
</dbReference>
<dbReference type="SUPFAM" id="SSF48452">
    <property type="entry name" value="TPR-like"/>
    <property type="match status" value="1"/>
</dbReference>
<sequence>MPAEFWQSPAIHEAASRRDMGALLYAYRSHPTHGHRPLPQAVVSSWLGITQSQLSRLESGRNRVRELAKLEHYAQVLGIPADVLWFQMPSSAPEHDARPSAGTALPVDLRLPAHLVSAGPSVADSLLLTLQQYAATDNLAGSRSLVPVVPHQVRFIEELVGNSRGHGHTLLLYVAARFAEFAGWVNQDAGDLREAMRWSNAALDYAQEAEDSHLTSYIQMRKSSIASDANKPKLALGFAKEALLNGSALSPQVRAVAYRQAAQAYAISGDATGCARALQQAYELANQPVEDENDIARYCTPSYIEMEAANCWVELERPNEAIKTLHQGLKVWQPEFRRDLGLCLSRLAVAYAVSEEPDNAVAVAQQSLSIAANTQSRRIAGQLGRVPGLLTTIGASDQARQLQRQLATLR</sequence>
<dbReference type="Gene3D" id="1.25.40.10">
    <property type="entry name" value="Tetratricopeptide repeat domain"/>
    <property type="match status" value="1"/>
</dbReference>
<evidence type="ECO:0000313" key="3">
    <source>
        <dbReference type="Proteomes" id="UP000292695"/>
    </source>
</evidence>
<proteinExistence type="predicted"/>
<evidence type="ECO:0000313" key="2">
    <source>
        <dbReference type="EMBL" id="TCC17128.1"/>
    </source>
</evidence>
<comment type="caution">
    <text evidence="2">The sequence shown here is derived from an EMBL/GenBank/DDBJ whole genome shotgun (WGS) entry which is preliminary data.</text>
</comment>
<keyword evidence="3" id="KW-1185">Reference proteome</keyword>
<dbReference type="InterPro" id="IPR011990">
    <property type="entry name" value="TPR-like_helical_dom_sf"/>
</dbReference>
<dbReference type="OrthoDB" id="3776222at2"/>
<accession>A0A4R0HWK1</accession>
<reference evidence="2 3" key="1">
    <citation type="submission" date="2019-02" db="EMBL/GenBank/DDBJ databases">
        <title>Kribbella capetownensis sp. nov. and Kribbella speibonae sp. nov., isolated from soil.</title>
        <authorList>
            <person name="Curtis S.M."/>
            <person name="Norton I."/>
            <person name="Everest G.J."/>
            <person name="Meyers P.R."/>
        </authorList>
    </citation>
    <scope>NUCLEOTIDE SEQUENCE [LARGE SCALE GENOMIC DNA]</scope>
    <source>
        <strain evidence="2 3">DSM 27082</strain>
    </source>
</reference>
<dbReference type="AlphaFoldDB" id="A0A4R0HWK1"/>
<protein>
    <submittedName>
        <fullName evidence="2">XRE family transcriptional regulator</fullName>
    </submittedName>
</protein>
<dbReference type="SUPFAM" id="SSF47413">
    <property type="entry name" value="lambda repressor-like DNA-binding domains"/>
    <property type="match status" value="1"/>
</dbReference>
<dbReference type="InterPro" id="IPR010982">
    <property type="entry name" value="Lambda_DNA-bd_dom_sf"/>
</dbReference>
<dbReference type="Proteomes" id="UP000292695">
    <property type="component" value="Unassembled WGS sequence"/>
</dbReference>
<dbReference type="Gene3D" id="1.10.260.40">
    <property type="entry name" value="lambda repressor-like DNA-binding domains"/>
    <property type="match status" value="1"/>
</dbReference>